<reference evidence="2" key="1">
    <citation type="submission" date="2016-06" db="EMBL/GenBank/DDBJ databases">
        <title>Complete genome sequence of Actinoalloteichus fjordicus DSM 46855 (=ADI127-17), type strain of the new species Actinoalloteichus fjordicus.</title>
        <authorList>
            <person name="Ruckert C."/>
            <person name="Nouioui I."/>
            <person name="Willmese J."/>
            <person name="van Wezel G."/>
            <person name="Klenk H.-P."/>
            <person name="Kalinowski J."/>
            <person name="Zotchev S.B."/>
        </authorList>
    </citation>
    <scope>NUCLEOTIDE SEQUENCE [LARGE SCALE GENOMIC DNA]</scope>
    <source>
        <strain evidence="2">ADI127-7</strain>
    </source>
</reference>
<dbReference type="KEGG" id="acad:UA74_24010"/>
<keyword evidence="2" id="KW-1185">Reference proteome</keyword>
<dbReference type="Proteomes" id="UP000185511">
    <property type="component" value="Chromosome"/>
</dbReference>
<organism evidence="1 2">
    <name type="scientific">Actinoalloteichus fjordicus</name>
    <dbReference type="NCBI Taxonomy" id="1612552"/>
    <lineage>
        <taxon>Bacteria</taxon>
        <taxon>Bacillati</taxon>
        <taxon>Actinomycetota</taxon>
        <taxon>Actinomycetes</taxon>
        <taxon>Pseudonocardiales</taxon>
        <taxon>Pseudonocardiaceae</taxon>
        <taxon>Actinoalloteichus</taxon>
    </lineage>
</organism>
<proteinExistence type="predicted"/>
<sequence length="148" mass="15506">MNSPIPRADVVAAARELIDTAEDQTGATLDLSRSPAAAERLGRIAAAELRSHAVDLVVAWDDARDAVLSHIAARELGVARVTVYEDLGQVIVAAHRLHGARLGVVFATEDDRHDLGPLTAITTRGGGEVVATVVAVRSDELAAASERS</sequence>
<accession>A0AAC9PU87</accession>
<dbReference type="EMBL" id="CP016076">
    <property type="protein sequence ID" value="APU16820.1"/>
    <property type="molecule type" value="Genomic_DNA"/>
</dbReference>
<evidence type="ECO:0000313" key="1">
    <source>
        <dbReference type="EMBL" id="APU16820.1"/>
    </source>
</evidence>
<evidence type="ECO:0000313" key="2">
    <source>
        <dbReference type="Proteomes" id="UP000185511"/>
    </source>
</evidence>
<dbReference type="RefSeq" id="WP_075742287.1">
    <property type="nucleotide sequence ID" value="NZ_CP016076.1"/>
</dbReference>
<dbReference type="AlphaFoldDB" id="A0AAC9PU87"/>
<gene>
    <name evidence="1" type="ORF">UA74_24010</name>
</gene>
<protein>
    <submittedName>
        <fullName evidence="1">Uncharacterized protein</fullName>
    </submittedName>
</protein>
<name>A0AAC9PU87_9PSEU</name>